<dbReference type="Pfam" id="PF18934">
    <property type="entry name" value="DUF5682"/>
    <property type="match status" value="1"/>
</dbReference>
<reference evidence="2 3" key="1">
    <citation type="submission" date="2018-11" db="EMBL/GenBank/DDBJ databases">
        <title>Trebonia kvetii gen.nov., sp.nov., a novel acidophilic actinobacterium, and proposal of the new actinobacterial family Treboniaceae fam. nov.</title>
        <authorList>
            <person name="Rapoport D."/>
            <person name="Sagova-Mareckova M."/>
            <person name="Sedlacek I."/>
            <person name="Provaznik J."/>
            <person name="Kralova S."/>
            <person name="Pavlinic D."/>
            <person name="Benes V."/>
            <person name="Kopecky J."/>
        </authorList>
    </citation>
    <scope>NUCLEOTIDE SEQUENCE [LARGE SCALE GENOMIC DNA]</scope>
    <source>
        <strain evidence="2 3">15Tr583</strain>
    </source>
</reference>
<organism evidence="2 3">
    <name type="scientific">Trebonia kvetii</name>
    <dbReference type="NCBI Taxonomy" id="2480626"/>
    <lineage>
        <taxon>Bacteria</taxon>
        <taxon>Bacillati</taxon>
        <taxon>Actinomycetota</taxon>
        <taxon>Actinomycetes</taxon>
        <taxon>Streptosporangiales</taxon>
        <taxon>Treboniaceae</taxon>
        <taxon>Trebonia</taxon>
    </lineage>
</organism>
<dbReference type="Proteomes" id="UP000460272">
    <property type="component" value="Unassembled WGS sequence"/>
</dbReference>
<dbReference type="InterPro" id="IPR050458">
    <property type="entry name" value="LolB"/>
</dbReference>
<sequence>MLGVRHHGPGSARSVVAELDRVRPSILLIEGPADADPLLGLAAAPDMSPPVALLGYAPDEPRVSAFWPFAEFSPEWQALLWAARNGVPVRFCDLPAGMVLAREDRQEGQGEPVGPADGEGAAPADQAADEARVQAANGATGRSADAATDQASHTARDQATGEADGEVAAPGEVAAHGEQASSGEQAAAGGEGLSSEEAAPGAEPQGLAGVDYADDPIGALAAAAGHDDPERWWEDLIEVRTDGSSPFAALTEAMAELRAGMPEPSPRELAREAHMRQVLRGALKETEGVVAVVCGAWHAPALAGPLPAATADAAVLRGLPKRKAALAWVPWTHSRLATASGYGAGIGSPGWYHHLFSAPDRPVERWLTRVAGVLRDRDLPVSSAHVIEGVRLASSLAALRGRPAPGLTEVSDATLAVLCEGSPTVASYVTRDLVVGELLGSVPDDAPPVPLDADLRARARTLRLKIASLAVALDLDLRRDLDRRRSEFLHQLDALGIGFGTLTQSSVRSTGTFRETWTLAWQPPLSVAVIDAAVWGTSVQEACAARLLARAASASALPEVTETVSAVLLAGVSQAALAPVLRSLDAVAAADQDVVSLMTAVPALVRAIRYGNVRGTPAGPLAAVVDALVIRICAGLPGAAGGLADDAAALLRAAMDGLHAALAVYGQPDSGSPARWNGALRQLDGRRDVHGLVAGRVVRMLADAGALSWPDAAVRFRAALSVGATAAAKAAWAEGFLGGDGGDRAGSAGSGLLLVHDRELLGVLDEWLADLPGPDFLEVLPLLRRTFSGFSHPERAAIGRAARALGARLTPRGGAWPSGAPWGAGPGPAGTADAFDQARAAGALRTVAGILNGAAS</sequence>
<accession>A0A6P2C5G2</accession>
<feature type="compositionally biased region" description="Low complexity" evidence="1">
    <location>
        <begin position="177"/>
        <end position="212"/>
    </location>
</feature>
<keyword evidence="3" id="KW-1185">Reference proteome</keyword>
<comment type="caution">
    <text evidence="2">The sequence shown here is derived from an EMBL/GenBank/DDBJ whole genome shotgun (WGS) entry which is preliminary data.</text>
</comment>
<protein>
    <submittedName>
        <fullName evidence="2">Uncharacterized protein</fullName>
    </submittedName>
</protein>
<gene>
    <name evidence="2" type="ORF">EAS64_14745</name>
</gene>
<dbReference type="InterPro" id="IPR043737">
    <property type="entry name" value="DUF5682"/>
</dbReference>
<evidence type="ECO:0000313" key="3">
    <source>
        <dbReference type="Proteomes" id="UP000460272"/>
    </source>
</evidence>
<dbReference type="EMBL" id="RPFW01000002">
    <property type="protein sequence ID" value="TVZ05745.1"/>
    <property type="molecule type" value="Genomic_DNA"/>
</dbReference>
<feature type="region of interest" description="Disordered" evidence="1">
    <location>
        <begin position="104"/>
        <end position="212"/>
    </location>
</feature>
<dbReference type="OrthoDB" id="9768066at2"/>
<evidence type="ECO:0000256" key="1">
    <source>
        <dbReference type="SAM" id="MobiDB-lite"/>
    </source>
</evidence>
<dbReference type="PANTHER" id="PTHR30634">
    <property type="entry name" value="OUTER MEMBRANE LOLAB LIPOPROTEIN INSERTION APPARATUS"/>
    <property type="match status" value="1"/>
</dbReference>
<dbReference type="AlphaFoldDB" id="A0A6P2C5G2"/>
<evidence type="ECO:0000313" key="2">
    <source>
        <dbReference type="EMBL" id="TVZ05745.1"/>
    </source>
</evidence>
<name>A0A6P2C5G2_9ACTN</name>
<proteinExistence type="predicted"/>
<dbReference type="RefSeq" id="WP_145853445.1">
    <property type="nucleotide sequence ID" value="NZ_RPFW01000002.1"/>
</dbReference>
<dbReference type="PANTHER" id="PTHR30634:SF14">
    <property type="match status" value="1"/>
</dbReference>
<feature type="compositionally biased region" description="Low complexity" evidence="1">
    <location>
        <begin position="112"/>
        <end position="126"/>
    </location>
</feature>